<dbReference type="CDD" id="cd00383">
    <property type="entry name" value="trans_reg_C"/>
    <property type="match status" value="1"/>
</dbReference>
<evidence type="ECO:0000256" key="12">
    <source>
        <dbReference type="SAM" id="Phobius"/>
    </source>
</evidence>
<comment type="subcellular location">
    <subcellularLocation>
        <location evidence="2">Membrane</location>
    </subcellularLocation>
</comment>
<feature type="modified residue" description="4-aspartylphosphate" evidence="10">
    <location>
        <position position="101"/>
    </location>
</feature>
<accession>A0A6V7D9L0</accession>
<dbReference type="RefSeq" id="WP_006448799.1">
    <property type="nucleotide sequence ID" value="NZ_CP018728.1"/>
</dbReference>
<keyword evidence="12" id="KW-0472">Membrane</keyword>
<evidence type="ECO:0000256" key="5">
    <source>
        <dbReference type="ARBA" id="ARBA00022679"/>
    </source>
</evidence>
<dbReference type="PANTHER" id="PTHR48111">
    <property type="entry name" value="REGULATOR OF RPOS"/>
    <property type="match status" value="1"/>
</dbReference>
<keyword evidence="6" id="KW-0902">Two-component regulatory system</keyword>
<proteinExistence type="predicted"/>
<feature type="domain" description="OmpR/PhoB-type" evidence="16">
    <location>
        <begin position="178"/>
        <end position="275"/>
    </location>
</feature>
<dbReference type="PANTHER" id="PTHR48111:SF22">
    <property type="entry name" value="REGULATOR OF RPOS"/>
    <property type="match status" value="1"/>
</dbReference>
<dbReference type="GO" id="GO:0000155">
    <property type="term" value="F:phosphorelay sensor kinase activity"/>
    <property type="evidence" value="ECO:0007669"/>
    <property type="project" value="InterPro"/>
</dbReference>
<dbReference type="InterPro" id="IPR003661">
    <property type="entry name" value="HisK_dim/P_dom"/>
</dbReference>
<dbReference type="AlphaFoldDB" id="A0A6V7D9L0"/>
<evidence type="ECO:0000256" key="4">
    <source>
        <dbReference type="ARBA" id="ARBA00022553"/>
    </source>
</evidence>
<dbReference type="Gene3D" id="6.10.340.10">
    <property type="match status" value="1"/>
</dbReference>
<dbReference type="PROSITE" id="PS50109">
    <property type="entry name" value="HIS_KIN"/>
    <property type="match status" value="1"/>
</dbReference>
<name>A0A6V7D9L0_9XANT</name>
<comment type="catalytic activity">
    <reaction evidence="1">
        <text>ATP + protein L-histidine = ADP + protein N-phospho-L-histidine.</text>
        <dbReference type="EC" id="2.7.13.3"/>
    </reaction>
</comment>
<dbReference type="SUPFAM" id="SSF52172">
    <property type="entry name" value="CheY-like"/>
    <property type="match status" value="1"/>
</dbReference>
<dbReference type="Pfam" id="PF00072">
    <property type="entry name" value="Response_reg"/>
    <property type="match status" value="1"/>
</dbReference>
<dbReference type="CDD" id="cd17574">
    <property type="entry name" value="REC_OmpR"/>
    <property type="match status" value="1"/>
</dbReference>
<evidence type="ECO:0000256" key="7">
    <source>
        <dbReference type="ARBA" id="ARBA00023015"/>
    </source>
</evidence>
<keyword evidence="4 10" id="KW-0597">Phosphoprotein</keyword>
<evidence type="ECO:0000256" key="6">
    <source>
        <dbReference type="ARBA" id="ARBA00023012"/>
    </source>
</evidence>
<evidence type="ECO:0000259" key="15">
    <source>
        <dbReference type="PROSITE" id="PS50885"/>
    </source>
</evidence>
<dbReference type="SMART" id="SM00862">
    <property type="entry name" value="Trans_reg_C"/>
    <property type="match status" value="1"/>
</dbReference>
<keyword evidence="9" id="KW-0804">Transcription</keyword>
<keyword evidence="17" id="KW-0418">Kinase</keyword>
<dbReference type="GO" id="GO:0005829">
    <property type="term" value="C:cytosol"/>
    <property type="evidence" value="ECO:0007669"/>
    <property type="project" value="TreeGrafter"/>
</dbReference>
<dbReference type="InterPro" id="IPR001867">
    <property type="entry name" value="OmpR/PhoB-type_DNA-bd"/>
</dbReference>
<dbReference type="GO" id="GO:0032993">
    <property type="term" value="C:protein-DNA complex"/>
    <property type="evidence" value="ECO:0007669"/>
    <property type="project" value="TreeGrafter"/>
</dbReference>
<keyword evidence="12" id="KW-0812">Transmembrane</keyword>
<dbReference type="CDD" id="cd00082">
    <property type="entry name" value="HisKA"/>
    <property type="match status" value="1"/>
</dbReference>
<sequence>MFEHFPALLASIGRLLRELVECMETMLRMMFPTLKSTDAMTSSSIQPAQVLQVLIIEDNRALAANIFDYLEACGHQPDAAPDGNSGLNLAISNRYDAIILDWMLPRMDGMSVLRTLREDHGCRTPIIMLTAKDQLEGKLLGFENGADDYLVKPVALPELEMRLRVMVGRASANAATAGHLLQVGDLRFDLDSLKVSRGARSVVLSSTLRNVLELLMRESPRIVRRDRLESLIWGDALPEGDLLRSHMHVLRRALDQGGEHKLLHTVTGVGYPPGWWDAMRLGGRLGSLQWLIGSSLIVSGAMLALGLAVQGFLSQELIEAPIWKQLLTLSTQSIAHLPVAELQSALPTDGPVQGWLVSDPARIPAGMPAFFAALAPGYYGEGDLEAAKGAPFLTRKFINILQPHWGPFAEPPGQTRPDRSYSLLITTLPQGRLVMSIDMTELEDKQNESVQVSVLFMLLNLAMIALVIWWLFISLTRPVTDLARRMRQLDPLQPAQRLPTDYRKSELNTIAREVNAHLERVARAIERERSLLDQASHEFRTPLAVISGAADVLHKQQLPERAQRPLHRIDEAVGNLRQIMEALLYLSREPTPAEREEITVLHGLLPDLVQDHLYLVSAKPVQYHIDVLEPLVLHASESMVRIAVGNLLRNAADHTYAGDIRVSLVKHRLCIRDSGEGFDTALAAALHRLIETLGQARRRFGAGPVPDSAYLRALRLAPASGVDHRRGNPGDDRFQSVTESRCRPRVRALSATH</sequence>
<dbReference type="GO" id="GO:0000976">
    <property type="term" value="F:transcription cis-regulatory region binding"/>
    <property type="evidence" value="ECO:0007669"/>
    <property type="project" value="TreeGrafter"/>
</dbReference>
<gene>
    <name evidence="17" type="primary">rcsC_13</name>
    <name evidence="17" type="ORF">CFBP8129_21530</name>
</gene>
<dbReference type="SUPFAM" id="SSF55874">
    <property type="entry name" value="ATPase domain of HSP90 chaperone/DNA topoisomerase II/histidine kinase"/>
    <property type="match status" value="1"/>
</dbReference>
<keyword evidence="8 11" id="KW-0238">DNA-binding</keyword>
<dbReference type="InterPro" id="IPR039420">
    <property type="entry name" value="WalR-like"/>
</dbReference>
<dbReference type="SUPFAM" id="SSF47384">
    <property type="entry name" value="Homodimeric domain of signal transducing histidine kinase"/>
    <property type="match status" value="1"/>
</dbReference>
<keyword evidence="12" id="KW-1133">Transmembrane helix</keyword>
<evidence type="ECO:0000256" key="2">
    <source>
        <dbReference type="ARBA" id="ARBA00004370"/>
    </source>
</evidence>
<dbReference type="Gene3D" id="1.10.10.10">
    <property type="entry name" value="Winged helix-like DNA-binding domain superfamily/Winged helix DNA-binding domain"/>
    <property type="match status" value="1"/>
</dbReference>
<protein>
    <recommendedName>
        <fullName evidence="3">histidine kinase</fullName>
        <ecNumber evidence="3">2.7.13.3</ecNumber>
    </recommendedName>
</protein>
<feature type="domain" description="Response regulatory" evidence="14">
    <location>
        <begin position="52"/>
        <end position="167"/>
    </location>
</feature>
<evidence type="ECO:0000313" key="17">
    <source>
        <dbReference type="EMBL" id="CAD0330494.1"/>
    </source>
</evidence>
<dbReference type="Gene3D" id="3.40.50.2300">
    <property type="match status" value="1"/>
</dbReference>
<dbReference type="PROSITE" id="PS50885">
    <property type="entry name" value="HAMP"/>
    <property type="match status" value="1"/>
</dbReference>
<feature type="DNA-binding region" description="OmpR/PhoB-type" evidence="11">
    <location>
        <begin position="178"/>
        <end position="275"/>
    </location>
</feature>
<evidence type="ECO:0000256" key="8">
    <source>
        <dbReference type="ARBA" id="ARBA00023125"/>
    </source>
</evidence>
<evidence type="ECO:0000256" key="1">
    <source>
        <dbReference type="ARBA" id="ARBA00000085"/>
    </source>
</evidence>
<evidence type="ECO:0000256" key="10">
    <source>
        <dbReference type="PROSITE-ProRule" id="PRU00169"/>
    </source>
</evidence>
<evidence type="ECO:0000259" key="16">
    <source>
        <dbReference type="PROSITE" id="PS51755"/>
    </source>
</evidence>
<feature type="domain" description="HAMP" evidence="15">
    <location>
        <begin position="473"/>
        <end position="526"/>
    </location>
</feature>
<dbReference type="Pfam" id="PF00486">
    <property type="entry name" value="Trans_reg_C"/>
    <property type="match status" value="1"/>
</dbReference>
<dbReference type="SMART" id="SM00448">
    <property type="entry name" value="REC"/>
    <property type="match status" value="1"/>
</dbReference>
<dbReference type="InterPro" id="IPR005467">
    <property type="entry name" value="His_kinase_dom"/>
</dbReference>
<dbReference type="InterPro" id="IPR036388">
    <property type="entry name" value="WH-like_DNA-bd_sf"/>
</dbReference>
<dbReference type="Pfam" id="PF00512">
    <property type="entry name" value="HisKA"/>
    <property type="match status" value="1"/>
</dbReference>
<dbReference type="InterPro" id="IPR036890">
    <property type="entry name" value="HATPase_C_sf"/>
</dbReference>
<dbReference type="InterPro" id="IPR011006">
    <property type="entry name" value="CheY-like_superfamily"/>
</dbReference>
<dbReference type="InterPro" id="IPR036097">
    <property type="entry name" value="HisK_dim/P_sf"/>
</dbReference>
<evidence type="ECO:0000259" key="14">
    <source>
        <dbReference type="PROSITE" id="PS50110"/>
    </source>
</evidence>
<dbReference type="GO" id="GO:0000156">
    <property type="term" value="F:phosphorelay response regulator activity"/>
    <property type="evidence" value="ECO:0007669"/>
    <property type="project" value="TreeGrafter"/>
</dbReference>
<evidence type="ECO:0000259" key="13">
    <source>
        <dbReference type="PROSITE" id="PS50109"/>
    </source>
</evidence>
<dbReference type="GO" id="GO:0016020">
    <property type="term" value="C:membrane"/>
    <property type="evidence" value="ECO:0007669"/>
    <property type="project" value="UniProtKB-SubCell"/>
</dbReference>
<organism evidence="17">
    <name type="scientific">Xanthomonas hortorum pv. gardneri</name>
    <dbReference type="NCBI Taxonomy" id="2754056"/>
    <lineage>
        <taxon>Bacteria</taxon>
        <taxon>Pseudomonadati</taxon>
        <taxon>Pseudomonadota</taxon>
        <taxon>Gammaproteobacteria</taxon>
        <taxon>Lysobacterales</taxon>
        <taxon>Lysobacteraceae</taxon>
        <taxon>Xanthomonas</taxon>
    </lineage>
</organism>
<dbReference type="PROSITE" id="PS50110">
    <property type="entry name" value="RESPONSE_REGULATORY"/>
    <property type="match status" value="1"/>
</dbReference>
<evidence type="ECO:0000256" key="3">
    <source>
        <dbReference type="ARBA" id="ARBA00012438"/>
    </source>
</evidence>
<evidence type="ECO:0000256" key="11">
    <source>
        <dbReference type="PROSITE-ProRule" id="PRU01091"/>
    </source>
</evidence>
<dbReference type="EMBL" id="LR828253">
    <property type="protein sequence ID" value="CAD0330494.1"/>
    <property type="molecule type" value="Genomic_DNA"/>
</dbReference>
<dbReference type="InterPro" id="IPR001789">
    <property type="entry name" value="Sig_transdc_resp-reg_receiver"/>
</dbReference>
<keyword evidence="5" id="KW-0808">Transferase</keyword>
<feature type="transmembrane region" description="Helical" evidence="12">
    <location>
        <begin position="288"/>
        <end position="309"/>
    </location>
</feature>
<dbReference type="Gene3D" id="1.10.287.130">
    <property type="match status" value="1"/>
</dbReference>
<dbReference type="SUPFAM" id="SSF46894">
    <property type="entry name" value="C-terminal effector domain of the bipartite response regulators"/>
    <property type="match status" value="1"/>
</dbReference>
<dbReference type="InterPro" id="IPR016032">
    <property type="entry name" value="Sig_transdc_resp-reg_C-effctor"/>
</dbReference>
<dbReference type="PROSITE" id="PS51755">
    <property type="entry name" value="OMPR_PHOB"/>
    <property type="match status" value="1"/>
</dbReference>
<dbReference type="Gene3D" id="3.30.565.10">
    <property type="entry name" value="Histidine kinase-like ATPase, C-terminal domain"/>
    <property type="match status" value="1"/>
</dbReference>
<evidence type="ECO:0000256" key="9">
    <source>
        <dbReference type="ARBA" id="ARBA00023163"/>
    </source>
</evidence>
<dbReference type="SMART" id="SM00388">
    <property type="entry name" value="HisKA"/>
    <property type="match status" value="1"/>
</dbReference>
<keyword evidence="7" id="KW-0805">Transcription regulation</keyword>
<feature type="domain" description="Histidine kinase" evidence="13">
    <location>
        <begin position="534"/>
        <end position="703"/>
    </location>
</feature>
<dbReference type="InterPro" id="IPR003660">
    <property type="entry name" value="HAMP_dom"/>
</dbReference>
<dbReference type="EC" id="2.7.13.3" evidence="3"/>
<feature type="transmembrane region" description="Helical" evidence="12">
    <location>
        <begin position="452"/>
        <end position="472"/>
    </location>
</feature>
<dbReference type="GO" id="GO:0006355">
    <property type="term" value="P:regulation of DNA-templated transcription"/>
    <property type="evidence" value="ECO:0007669"/>
    <property type="project" value="InterPro"/>
</dbReference>
<reference evidence="17" key="1">
    <citation type="submission" date="2020-07" db="EMBL/GenBank/DDBJ databases">
        <authorList>
            <person name="Pothier F. J."/>
        </authorList>
    </citation>
    <scope>NUCLEOTIDE SEQUENCE</scope>
    <source>
        <strain evidence="17">CFBP 8129</strain>
    </source>
</reference>
<dbReference type="EMBL" id="LR828253">
    <property type="protein sequence ID" value="CAD0330504.1"/>
    <property type="molecule type" value="Genomic_DNA"/>
</dbReference>